<feature type="region of interest" description="Disordered" evidence="4">
    <location>
        <begin position="27"/>
        <end position="354"/>
    </location>
</feature>
<protein>
    <submittedName>
        <fullName evidence="7">SURF6-domain-containing protein</fullName>
    </submittedName>
</protein>
<organism evidence="7 8">
    <name type="scientific">Ascobolus immersus RN42</name>
    <dbReference type="NCBI Taxonomy" id="1160509"/>
    <lineage>
        <taxon>Eukaryota</taxon>
        <taxon>Fungi</taxon>
        <taxon>Dikarya</taxon>
        <taxon>Ascomycota</taxon>
        <taxon>Pezizomycotina</taxon>
        <taxon>Pezizomycetes</taxon>
        <taxon>Pezizales</taxon>
        <taxon>Ascobolaceae</taxon>
        <taxon>Ascobolus</taxon>
    </lineage>
</organism>
<accession>A0A3N4IE11</accession>
<feature type="region of interest" description="Disordered" evidence="4">
    <location>
        <begin position="371"/>
        <end position="397"/>
    </location>
</feature>
<feature type="domain" description="Ribosomal RNA-processing protein 14/surfeit locus protein 6 C-terminal" evidence="5">
    <location>
        <begin position="291"/>
        <end position="498"/>
    </location>
</feature>
<comment type="similarity">
    <text evidence="2">Belongs to the SURF6 family.</text>
</comment>
<dbReference type="GO" id="GO:0003677">
    <property type="term" value="F:DNA binding"/>
    <property type="evidence" value="ECO:0007669"/>
    <property type="project" value="TreeGrafter"/>
</dbReference>
<evidence type="ECO:0000259" key="5">
    <source>
        <dbReference type="Pfam" id="PF04935"/>
    </source>
</evidence>
<evidence type="ECO:0000313" key="8">
    <source>
        <dbReference type="Proteomes" id="UP000275078"/>
    </source>
</evidence>
<dbReference type="Pfam" id="PF04935">
    <property type="entry name" value="SURF6"/>
    <property type="match status" value="1"/>
</dbReference>
<dbReference type="GO" id="GO:0042274">
    <property type="term" value="P:ribosomal small subunit biogenesis"/>
    <property type="evidence" value="ECO:0007669"/>
    <property type="project" value="TreeGrafter"/>
</dbReference>
<evidence type="ECO:0000256" key="4">
    <source>
        <dbReference type="SAM" id="MobiDB-lite"/>
    </source>
</evidence>
<feature type="compositionally biased region" description="Basic residues" evidence="4">
    <location>
        <begin position="179"/>
        <end position="188"/>
    </location>
</feature>
<feature type="compositionally biased region" description="Basic and acidic residues" evidence="4">
    <location>
        <begin position="271"/>
        <end position="280"/>
    </location>
</feature>
<dbReference type="InterPro" id="IPR029188">
    <property type="entry name" value="Rrp14_N"/>
</dbReference>
<dbReference type="GO" id="GO:0003723">
    <property type="term" value="F:RNA binding"/>
    <property type="evidence" value="ECO:0007669"/>
    <property type="project" value="TreeGrafter"/>
</dbReference>
<dbReference type="PANTHER" id="PTHR14369">
    <property type="entry name" value="SURFEIT LOCUS PROTEIN 6"/>
    <property type="match status" value="1"/>
</dbReference>
<dbReference type="InterPro" id="IPR007019">
    <property type="entry name" value="SURF6"/>
</dbReference>
<dbReference type="OrthoDB" id="444809at2759"/>
<feature type="domain" description="Ribosomal RNA-processing protein 14 N-terminal" evidence="6">
    <location>
        <begin position="8"/>
        <end position="59"/>
    </location>
</feature>
<feature type="compositionally biased region" description="Basic and acidic residues" evidence="4">
    <location>
        <begin position="44"/>
        <end position="72"/>
    </location>
</feature>
<name>A0A3N4IE11_ASCIM</name>
<feature type="compositionally biased region" description="Basic and acidic residues" evidence="4">
    <location>
        <begin position="435"/>
        <end position="447"/>
    </location>
</feature>
<evidence type="ECO:0000259" key="6">
    <source>
        <dbReference type="Pfam" id="PF15459"/>
    </source>
</evidence>
<proteinExistence type="inferred from homology"/>
<feature type="compositionally biased region" description="Basic and acidic residues" evidence="4">
    <location>
        <begin position="309"/>
        <end position="321"/>
    </location>
</feature>
<feature type="compositionally biased region" description="Basic residues" evidence="4">
    <location>
        <begin position="496"/>
        <end position="520"/>
    </location>
</feature>
<feature type="compositionally biased region" description="Low complexity" evidence="4">
    <location>
        <begin position="249"/>
        <end position="261"/>
    </location>
</feature>
<evidence type="ECO:0000256" key="1">
    <source>
        <dbReference type="ARBA" id="ARBA00004123"/>
    </source>
</evidence>
<dbReference type="GO" id="GO:0005730">
    <property type="term" value="C:nucleolus"/>
    <property type="evidence" value="ECO:0007669"/>
    <property type="project" value="TreeGrafter"/>
</dbReference>
<evidence type="ECO:0000256" key="2">
    <source>
        <dbReference type="ARBA" id="ARBA00005904"/>
    </source>
</evidence>
<dbReference type="EMBL" id="ML119659">
    <property type="protein sequence ID" value="RPA84382.1"/>
    <property type="molecule type" value="Genomic_DNA"/>
</dbReference>
<dbReference type="Pfam" id="PF15459">
    <property type="entry name" value="RRP14"/>
    <property type="match status" value="1"/>
</dbReference>
<dbReference type="InterPro" id="IPR029190">
    <property type="entry name" value="Rrp14/SURF6_C"/>
</dbReference>
<feature type="compositionally biased region" description="Acidic residues" evidence="4">
    <location>
        <begin position="197"/>
        <end position="208"/>
    </location>
</feature>
<dbReference type="Proteomes" id="UP000275078">
    <property type="component" value="Unassembled WGS sequence"/>
</dbReference>
<feature type="compositionally biased region" description="Basic and acidic residues" evidence="4">
    <location>
        <begin position="462"/>
        <end position="495"/>
    </location>
</feature>
<evidence type="ECO:0000256" key="3">
    <source>
        <dbReference type="ARBA" id="ARBA00023242"/>
    </source>
</evidence>
<dbReference type="GO" id="GO:0042273">
    <property type="term" value="P:ribosomal large subunit biogenesis"/>
    <property type="evidence" value="ECO:0007669"/>
    <property type="project" value="TreeGrafter"/>
</dbReference>
<feature type="compositionally biased region" description="Basic and acidic residues" evidence="4">
    <location>
        <begin position="126"/>
        <end position="137"/>
    </location>
</feature>
<reference evidence="7 8" key="1">
    <citation type="journal article" date="2018" name="Nat. Ecol. Evol.">
        <title>Pezizomycetes genomes reveal the molecular basis of ectomycorrhizal truffle lifestyle.</title>
        <authorList>
            <person name="Murat C."/>
            <person name="Payen T."/>
            <person name="Noel B."/>
            <person name="Kuo A."/>
            <person name="Morin E."/>
            <person name="Chen J."/>
            <person name="Kohler A."/>
            <person name="Krizsan K."/>
            <person name="Balestrini R."/>
            <person name="Da Silva C."/>
            <person name="Montanini B."/>
            <person name="Hainaut M."/>
            <person name="Levati E."/>
            <person name="Barry K.W."/>
            <person name="Belfiori B."/>
            <person name="Cichocki N."/>
            <person name="Clum A."/>
            <person name="Dockter R.B."/>
            <person name="Fauchery L."/>
            <person name="Guy J."/>
            <person name="Iotti M."/>
            <person name="Le Tacon F."/>
            <person name="Lindquist E.A."/>
            <person name="Lipzen A."/>
            <person name="Malagnac F."/>
            <person name="Mello A."/>
            <person name="Molinier V."/>
            <person name="Miyauchi S."/>
            <person name="Poulain J."/>
            <person name="Riccioni C."/>
            <person name="Rubini A."/>
            <person name="Sitrit Y."/>
            <person name="Splivallo R."/>
            <person name="Traeger S."/>
            <person name="Wang M."/>
            <person name="Zifcakova L."/>
            <person name="Wipf D."/>
            <person name="Zambonelli A."/>
            <person name="Paolocci F."/>
            <person name="Nowrousian M."/>
            <person name="Ottonello S."/>
            <person name="Baldrian P."/>
            <person name="Spatafora J.W."/>
            <person name="Henrissat B."/>
            <person name="Nagy L.G."/>
            <person name="Aury J.M."/>
            <person name="Wincker P."/>
            <person name="Grigoriev I.V."/>
            <person name="Bonfante P."/>
            <person name="Martin F.M."/>
        </authorList>
    </citation>
    <scope>NUCLEOTIDE SEQUENCE [LARGE SCALE GENOMIC DNA]</scope>
    <source>
        <strain evidence="7 8">RN42</strain>
    </source>
</reference>
<comment type="subcellular location">
    <subcellularLocation>
        <location evidence="1">Nucleus</location>
    </subcellularLocation>
</comment>
<dbReference type="PANTHER" id="PTHR14369:SF0">
    <property type="entry name" value="SURFEIT LOCUS PROTEIN 6"/>
    <property type="match status" value="1"/>
</dbReference>
<feature type="compositionally biased region" description="Basic residues" evidence="4">
    <location>
        <begin position="448"/>
        <end position="461"/>
    </location>
</feature>
<dbReference type="STRING" id="1160509.A0A3N4IE11"/>
<keyword evidence="8" id="KW-1185">Reference proteome</keyword>
<evidence type="ECO:0000313" key="7">
    <source>
        <dbReference type="EMBL" id="RPA84382.1"/>
    </source>
</evidence>
<keyword evidence="3" id="KW-0539">Nucleus</keyword>
<gene>
    <name evidence="7" type="ORF">BJ508DRAFT_37483</name>
</gene>
<sequence>MSEDLEERLLSHQSAFDSLLELIPASDYYGKNNTTDQWNKKKQTKEEAVLAKKRKLDPEGDRSKTAKDGPVEHDDDGSDEGLLDGEEKVVVVSKKQLKRLKKEMKGDIATGPPPSKKQKKSAPEPPKTEKTGDDSEQKTPATQTPKKEKAKKEAKKPATPKTDDKPMEDGAETPAKAAPKTKKEKKKAVVAPKEEVAAESDVEMEEDKEDKPVDATASKVADVVVPDADSKEAEEPSTEEPSTEDATKSAEPAKPAPSAAELKARLQAKIDAFKAKRKAGDTNGPALTRSELLAARKEKDAARRKRKLEMRAAAKLADQEGKGSPVGDSKEIISAVAKEEAERASRASSVNSAANGNYTFSSVVFDDGAAVTRTPGQSSTPFAPGTVNKRKKGPSDAYTALQKISAKKSRIENMPEEKKAAIEEKETWAKAVKHAAGEKVRDDEKLLKKTLKRQEKQKKKSTKEWGDRKEGVQKSQDARIKKREENIAHRIEMKKAGKGSKKQKAAAAKKKTGTKFKGKSRPGFEGGSGKVKPTGKTGGNGKK</sequence>
<dbReference type="AlphaFoldDB" id="A0A3N4IE11"/>
<feature type="compositionally biased region" description="Acidic residues" evidence="4">
    <location>
        <begin position="73"/>
        <end position="84"/>
    </location>
</feature>
<feature type="region of interest" description="Disordered" evidence="4">
    <location>
        <begin position="433"/>
        <end position="543"/>
    </location>
</feature>